<accession>A0ABR8U2V0</accession>
<feature type="compositionally biased region" description="Low complexity" evidence="1">
    <location>
        <begin position="275"/>
        <end position="308"/>
    </location>
</feature>
<organism evidence="3 4">
    <name type="scientific">Oerskovia merdavium</name>
    <dbReference type="NCBI Taxonomy" id="2762227"/>
    <lineage>
        <taxon>Bacteria</taxon>
        <taxon>Bacillati</taxon>
        <taxon>Actinomycetota</taxon>
        <taxon>Actinomycetes</taxon>
        <taxon>Micrococcales</taxon>
        <taxon>Cellulomonadaceae</taxon>
        <taxon>Oerskovia</taxon>
    </lineage>
</organism>
<keyword evidence="2" id="KW-0472">Membrane</keyword>
<feature type="compositionally biased region" description="Gly residues" evidence="1">
    <location>
        <begin position="117"/>
        <end position="132"/>
    </location>
</feature>
<keyword evidence="2" id="KW-0812">Transmembrane</keyword>
<evidence type="ECO:0000256" key="2">
    <source>
        <dbReference type="SAM" id="Phobius"/>
    </source>
</evidence>
<evidence type="ECO:0000313" key="3">
    <source>
        <dbReference type="EMBL" id="MBD7982050.1"/>
    </source>
</evidence>
<reference evidence="3 4" key="1">
    <citation type="submission" date="2020-08" db="EMBL/GenBank/DDBJ databases">
        <title>A Genomic Blueprint of the Chicken Gut Microbiome.</title>
        <authorList>
            <person name="Gilroy R."/>
            <person name="Ravi A."/>
            <person name="Getino M."/>
            <person name="Pursley I."/>
            <person name="Horton D.L."/>
            <person name="Alikhan N.-F."/>
            <person name="Baker D."/>
            <person name="Gharbi K."/>
            <person name="Hall N."/>
            <person name="Watson M."/>
            <person name="Adriaenssens E.M."/>
            <person name="Foster-Nyarko E."/>
            <person name="Jarju S."/>
            <person name="Secka A."/>
            <person name="Antonio M."/>
            <person name="Oren A."/>
            <person name="Chaudhuri R."/>
            <person name="La Ragione R.M."/>
            <person name="Hildebrand F."/>
            <person name="Pallen M.J."/>
        </authorList>
    </citation>
    <scope>NUCLEOTIDE SEQUENCE [LARGE SCALE GENOMIC DNA]</scope>
    <source>
        <strain evidence="3 4">Sa2CUA9</strain>
    </source>
</reference>
<keyword evidence="2" id="KW-1133">Transmembrane helix</keyword>
<dbReference type="Proteomes" id="UP000655570">
    <property type="component" value="Unassembled WGS sequence"/>
</dbReference>
<name>A0ABR8U2V0_9CELL</name>
<feature type="compositionally biased region" description="Gly residues" evidence="1">
    <location>
        <begin position="359"/>
        <end position="379"/>
    </location>
</feature>
<feature type="transmembrane region" description="Helical" evidence="2">
    <location>
        <begin position="51"/>
        <end position="78"/>
    </location>
</feature>
<protein>
    <submittedName>
        <fullName evidence="3">Uncharacterized protein</fullName>
    </submittedName>
</protein>
<dbReference type="RefSeq" id="WP_191805216.1">
    <property type="nucleotide sequence ID" value="NZ_JACSQF010000016.1"/>
</dbReference>
<feature type="region of interest" description="Disordered" evidence="1">
    <location>
        <begin position="1"/>
        <end position="30"/>
    </location>
</feature>
<keyword evidence="4" id="KW-1185">Reference proteome</keyword>
<evidence type="ECO:0000313" key="4">
    <source>
        <dbReference type="Proteomes" id="UP000655570"/>
    </source>
</evidence>
<comment type="caution">
    <text evidence="3">The sequence shown here is derived from an EMBL/GenBank/DDBJ whole genome shotgun (WGS) entry which is preliminary data.</text>
</comment>
<sequence length="385" mass="36940">MTSNRPPSLSPTARDAPAQGATDDDLDEKPPGLSVTQVVASALAAVSSTVLLSYLGVAGTIIGAGIASVLTIVGNNLYTRSILKTRRQMKAALQAGVVLPVGKNGRKVLLPTLAGSHGQGAGGSDGSDGSDGGSAEDEDATRSGTAVLPAVGGTGRVADTAVLDPADLDGTDLGDLRTAAGQAVDGPDGATDLSEDGDASEDGGAGDGTDDDAAGSSRPSRRTLILSTVAVFVVLLVGVTLVEVIAGRPLSEILRGEEGSGTTISHVVSREPAATDGTTGGTTDTTTDVPSSGTTPSPAPSETTSTPTPTDPPTTVPDPEPTTPVTPAPDPTPGTGGDTGGSGAGSGSGGTDLEQLPGTGTGSGAGSGTGAEGVPGAGASGSATS</sequence>
<evidence type="ECO:0000256" key="1">
    <source>
        <dbReference type="SAM" id="MobiDB-lite"/>
    </source>
</evidence>
<feature type="transmembrane region" description="Helical" evidence="2">
    <location>
        <begin position="224"/>
        <end position="246"/>
    </location>
</feature>
<feature type="region of interest" description="Disordered" evidence="1">
    <location>
        <begin position="112"/>
        <end position="151"/>
    </location>
</feature>
<feature type="region of interest" description="Disordered" evidence="1">
    <location>
        <begin position="258"/>
        <end position="385"/>
    </location>
</feature>
<gene>
    <name evidence="3" type="ORF">H9641_15170</name>
</gene>
<proteinExistence type="predicted"/>
<feature type="region of interest" description="Disordered" evidence="1">
    <location>
        <begin position="179"/>
        <end position="219"/>
    </location>
</feature>
<feature type="compositionally biased region" description="Gly residues" evidence="1">
    <location>
        <begin position="334"/>
        <end position="350"/>
    </location>
</feature>
<feature type="compositionally biased region" description="Polar residues" evidence="1">
    <location>
        <begin position="1"/>
        <end position="11"/>
    </location>
</feature>
<dbReference type="EMBL" id="JACSQF010000016">
    <property type="protein sequence ID" value="MBD7982050.1"/>
    <property type="molecule type" value="Genomic_DNA"/>
</dbReference>
<feature type="compositionally biased region" description="Pro residues" evidence="1">
    <location>
        <begin position="309"/>
        <end position="332"/>
    </location>
</feature>